<dbReference type="GO" id="GO:0006313">
    <property type="term" value="P:DNA transposition"/>
    <property type="evidence" value="ECO:0007669"/>
    <property type="project" value="InterPro"/>
</dbReference>
<reference evidence="1 2" key="1">
    <citation type="submission" date="2015-07" db="EMBL/GenBank/DDBJ databases">
        <title>Isolation and Genomic Characterization of a Novel Halophilic Metal-Reducing Deltaproteobacterium from the Deep Subsurface.</title>
        <authorList>
            <person name="Badalamenti J.P."/>
            <person name="Summers Z.M."/>
            <person name="Gralnick J.A."/>
            <person name="Bond D.R."/>
        </authorList>
    </citation>
    <scope>NUCLEOTIDE SEQUENCE [LARGE SCALE GENOMIC DNA]</scope>
    <source>
        <strain evidence="1 2">WTL</strain>
    </source>
</reference>
<dbReference type="GO" id="GO:0004803">
    <property type="term" value="F:transposase activity"/>
    <property type="evidence" value="ECO:0007669"/>
    <property type="project" value="InterPro"/>
</dbReference>
<dbReference type="EMBL" id="CP010802">
    <property type="protein sequence ID" value="ALC15781.1"/>
    <property type="molecule type" value="Genomic_DNA"/>
</dbReference>
<evidence type="ECO:0000313" key="2">
    <source>
        <dbReference type="Proteomes" id="UP000057158"/>
    </source>
</evidence>
<keyword evidence="2" id="KW-1185">Reference proteome</keyword>
<evidence type="ECO:0000313" key="1">
    <source>
        <dbReference type="EMBL" id="ALC15781.1"/>
    </source>
</evidence>
<protein>
    <recommendedName>
        <fullName evidence="3">Transposase</fullName>
    </recommendedName>
</protein>
<dbReference type="GO" id="GO:0003677">
    <property type="term" value="F:DNA binding"/>
    <property type="evidence" value="ECO:0007669"/>
    <property type="project" value="InterPro"/>
</dbReference>
<organism evidence="1 2">
    <name type="scientific">Desulfuromonas soudanensis</name>
    <dbReference type="NCBI Taxonomy" id="1603606"/>
    <lineage>
        <taxon>Bacteria</taxon>
        <taxon>Pseudomonadati</taxon>
        <taxon>Thermodesulfobacteriota</taxon>
        <taxon>Desulfuromonadia</taxon>
        <taxon>Desulfuromonadales</taxon>
        <taxon>Desulfuromonadaceae</taxon>
        <taxon>Desulfuromonas</taxon>
    </lineage>
</organism>
<dbReference type="PANTHER" id="PTHR34322">
    <property type="entry name" value="TRANSPOSASE, Y1_TNP DOMAIN-CONTAINING"/>
    <property type="match status" value="1"/>
</dbReference>
<dbReference type="STRING" id="1603606.DSOUD_0995"/>
<dbReference type="InterPro" id="IPR036515">
    <property type="entry name" value="Transposase_17_sf"/>
</dbReference>
<proteinExistence type="predicted"/>
<dbReference type="PANTHER" id="PTHR34322:SF2">
    <property type="entry name" value="TRANSPOSASE IS200-LIKE DOMAIN-CONTAINING PROTEIN"/>
    <property type="match status" value="1"/>
</dbReference>
<accession>A0A0M5IQX7</accession>
<dbReference type="Proteomes" id="UP000057158">
    <property type="component" value="Chromosome"/>
</dbReference>
<name>A0A0M5IQX7_9BACT</name>
<dbReference type="AlphaFoldDB" id="A0A0M5IQX7"/>
<gene>
    <name evidence="1" type="ORF">DSOUD_0995</name>
</gene>
<dbReference type="KEGG" id="des:DSOUD_0995"/>
<sequence length="89" mass="10490">MRRLLTGYAVSFNRRHKRCGHLFQNRYKSIVCEEEPYLLELIRYIHLNPLRAGMVASLEELSRGTLLVIFLLIHFVQLVHSHHATFSQT</sequence>
<dbReference type="SUPFAM" id="SSF143422">
    <property type="entry name" value="Transposase IS200-like"/>
    <property type="match status" value="1"/>
</dbReference>
<dbReference type="Gene3D" id="3.30.70.1290">
    <property type="entry name" value="Transposase IS200-like"/>
    <property type="match status" value="1"/>
</dbReference>
<evidence type="ECO:0008006" key="3">
    <source>
        <dbReference type="Google" id="ProtNLM"/>
    </source>
</evidence>
<dbReference type="PATRIC" id="fig|1603606.3.peg.1092"/>